<gene>
    <name evidence="1" type="ORF">BsIDN1_51920</name>
</gene>
<sequence length="71" mass="8270">MAHTIQAFSLSRIAVRSLRRRPLKTKPKLEKVERYESFADFEPMLDEAVEQIETIIVTNEKKAADEFADLF</sequence>
<dbReference type="Proteomes" id="UP000464658">
    <property type="component" value="Chromosome"/>
</dbReference>
<protein>
    <submittedName>
        <fullName evidence="1">Uncharacterized protein</fullName>
    </submittedName>
</protein>
<proteinExistence type="predicted"/>
<reference evidence="1 2" key="1">
    <citation type="submission" date="2019-12" db="EMBL/GenBank/DDBJ databases">
        <title>Full genome sequence of a Bacillus safensis strain isolated from commercially available natto in Indonesia.</title>
        <authorList>
            <person name="Yoshida M."/>
            <person name="Uomi M."/>
            <person name="Waturangi D."/>
            <person name="Ekaputri J.J."/>
            <person name="Setiamarga D.H.E."/>
        </authorList>
    </citation>
    <scope>NUCLEOTIDE SEQUENCE [LARGE SCALE GENOMIC DNA]</scope>
    <source>
        <strain evidence="1 2">IDN1</strain>
    </source>
</reference>
<accession>A0A5S9MHF0</accession>
<evidence type="ECO:0000313" key="1">
    <source>
        <dbReference type="EMBL" id="BBP91574.1"/>
    </source>
</evidence>
<organism evidence="1 2">
    <name type="scientific">Bacillus safensis</name>
    <dbReference type="NCBI Taxonomy" id="561879"/>
    <lineage>
        <taxon>Bacteria</taxon>
        <taxon>Bacillati</taxon>
        <taxon>Bacillota</taxon>
        <taxon>Bacilli</taxon>
        <taxon>Bacillales</taxon>
        <taxon>Bacillaceae</taxon>
        <taxon>Bacillus</taxon>
    </lineage>
</organism>
<evidence type="ECO:0000313" key="2">
    <source>
        <dbReference type="Proteomes" id="UP000464658"/>
    </source>
</evidence>
<name>A0A5S9MHF0_BACIA</name>
<dbReference type="EMBL" id="AP021906">
    <property type="protein sequence ID" value="BBP91574.1"/>
    <property type="molecule type" value="Genomic_DNA"/>
</dbReference>
<dbReference type="AlphaFoldDB" id="A0A5S9MHF0"/>